<dbReference type="Proteomes" id="UP000077748">
    <property type="component" value="Chromosome"/>
</dbReference>
<evidence type="ECO:0000256" key="1">
    <source>
        <dbReference type="SAM" id="SignalP"/>
    </source>
</evidence>
<gene>
    <name evidence="3" type="ORF">A9C11_08605</name>
</gene>
<feature type="signal peptide" evidence="1">
    <location>
        <begin position="1"/>
        <end position="18"/>
    </location>
</feature>
<dbReference type="RefSeq" id="WP_064582437.1">
    <property type="nucleotide sequence ID" value="NZ_CP015878.1"/>
</dbReference>
<proteinExistence type="predicted"/>
<feature type="domain" description="SsuA/THI5-like" evidence="2">
    <location>
        <begin position="88"/>
        <end position="262"/>
    </location>
</feature>
<dbReference type="EMBL" id="CP015878">
    <property type="protein sequence ID" value="ANI14039.1"/>
    <property type="molecule type" value="Genomic_DNA"/>
</dbReference>
<dbReference type="InterPro" id="IPR015168">
    <property type="entry name" value="SsuA/THI5"/>
</dbReference>
<protein>
    <submittedName>
        <fullName evidence="3">Nitrate ABC transporter substrate-binding protein</fullName>
    </submittedName>
</protein>
<evidence type="ECO:0000259" key="2">
    <source>
        <dbReference type="Pfam" id="PF09084"/>
    </source>
</evidence>
<dbReference type="Pfam" id="PF09084">
    <property type="entry name" value="NMT1"/>
    <property type="match status" value="1"/>
</dbReference>
<dbReference type="PANTHER" id="PTHR30024">
    <property type="entry name" value="ALIPHATIC SULFONATES-BINDING PROTEIN-RELATED"/>
    <property type="match status" value="1"/>
</dbReference>
<dbReference type="Gene3D" id="3.40.190.10">
    <property type="entry name" value="Periplasmic binding protein-like II"/>
    <property type="match status" value="2"/>
</dbReference>
<reference evidence="3 4" key="1">
    <citation type="submission" date="2016-05" db="EMBL/GenBank/DDBJ databases">
        <title>Genome Sequence of Pseudomonas citronellolis Strain SJTE-3, an Estrogens and Persistent Organic Pollutants degradation strain.</title>
        <authorList>
            <person name="Liang R."/>
        </authorList>
    </citation>
    <scope>NUCLEOTIDE SEQUENCE [LARGE SCALE GENOMIC DNA]</scope>
    <source>
        <strain evidence="3 4">SJTE-3</strain>
    </source>
</reference>
<sequence length="353" mass="36901">MKALTHPLLSLFAAPVLAGLLGAYAPFTSAAEAPKEIRIAVPDVGAGQNHSGGGLVDVLYTRKLLEKEFANDGIQIKWTYFKGAGPVINEAFANGQVDFAYLGDLAAIIGKASGLDTRLLAATGRGVNHYLGVQPGSGIKTLTDLKGKRVGIFRGTASQLSFDNALASAGLSEKDLKVISLDFNAALAALAAKQIDATWGLAGLFALREKGLAEIPLSTRDLGGAGTLQAVLVGNGAFVDAHPEITQRLLKVELQALAWAGAEANHAAFIDLVSNQAGYPPIILQTEYKDRPLAEALSPQLDAGFLGKLDASIQAARQYGLIRRDVKAADWAKPDYLAAAAKLAAAQPVAQVQ</sequence>
<accession>A0A1A9K9A2</accession>
<organism evidence="3 4">
    <name type="scientific">Pseudomonas citronellolis</name>
    <dbReference type="NCBI Taxonomy" id="53408"/>
    <lineage>
        <taxon>Bacteria</taxon>
        <taxon>Pseudomonadati</taxon>
        <taxon>Pseudomonadota</taxon>
        <taxon>Gammaproteobacteria</taxon>
        <taxon>Pseudomonadales</taxon>
        <taxon>Pseudomonadaceae</taxon>
        <taxon>Pseudomonas</taxon>
    </lineage>
</organism>
<evidence type="ECO:0000313" key="4">
    <source>
        <dbReference type="Proteomes" id="UP000077748"/>
    </source>
</evidence>
<feature type="chain" id="PRO_5008391532" evidence="1">
    <location>
        <begin position="19"/>
        <end position="353"/>
    </location>
</feature>
<keyword evidence="1" id="KW-0732">Signal</keyword>
<dbReference type="PANTHER" id="PTHR30024:SF21">
    <property type="entry name" value="ABC TRANSPORTER SUBSTRATE-BINDING PROTEIN"/>
    <property type="match status" value="1"/>
</dbReference>
<dbReference type="SUPFAM" id="SSF53850">
    <property type="entry name" value="Periplasmic binding protein-like II"/>
    <property type="match status" value="1"/>
</dbReference>
<name>A0A1A9K9A2_9PSED</name>
<dbReference type="AlphaFoldDB" id="A0A1A9K9A2"/>
<evidence type="ECO:0000313" key="3">
    <source>
        <dbReference type="EMBL" id="ANI14039.1"/>
    </source>
</evidence>